<keyword evidence="8" id="KW-0407">Ion channel</keyword>
<name>A0A1S8WYM0_OPIVI</name>
<evidence type="ECO:0000256" key="2">
    <source>
        <dbReference type="ARBA" id="ARBA00022448"/>
    </source>
</evidence>
<evidence type="ECO:0000256" key="8">
    <source>
        <dbReference type="ARBA" id="ARBA00023303"/>
    </source>
</evidence>
<organism evidence="9 10">
    <name type="scientific">Opisthorchis viverrini</name>
    <name type="common">Southeast Asian liver fluke</name>
    <dbReference type="NCBI Taxonomy" id="6198"/>
    <lineage>
        <taxon>Eukaryota</taxon>
        <taxon>Metazoa</taxon>
        <taxon>Spiralia</taxon>
        <taxon>Lophotrochozoa</taxon>
        <taxon>Platyhelminthes</taxon>
        <taxon>Trematoda</taxon>
        <taxon>Digenea</taxon>
        <taxon>Opisthorchiida</taxon>
        <taxon>Opisthorchiata</taxon>
        <taxon>Opisthorchiidae</taxon>
        <taxon>Opisthorchis</taxon>
    </lineage>
</organism>
<keyword evidence="4" id="KW-0812">Transmembrane</keyword>
<dbReference type="GO" id="GO:0005886">
    <property type="term" value="C:plasma membrane"/>
    <property type="evidence" value="ECO:0007669"/>
    <property type="project" value="UniProtKB-SubCell"/>
</dbReference>
<keyword evidence="5" id="KW-1133">Transmembrane helix</keyword>
<keyword evidence="2" id="KW-0813">Transport</keyword>
<sequence>MASQQFLDLYAKINAVNQVGLEDWADRLNLATVMLFALSAFIVGVKQYILNDISCYIPVSPSGDKFKEFLNDYCWVRGTIPLARGEVFPDSEAIWDEYDKYRRIRCGSQMQFVIQGNTPPEFRYRRSLHDRWSSEVGQPR</sequence>
<evidence type="ECO:0000256" key="5">
    <source>
        <dbReference type="ARBA" id="ARBA00022989"/>
    </source>
</evidence>
<proteinExistence type="predicted"/>
<dbReference type="InterPro" id="IPR000990">
    <property type="entry name" value="Innexin"/>
</dbReference>
<keyword evidence="3" id="KW-1003">Cell membrane</keyword>
<evidence type="ECO:0000256" key="7">
    <source>
        <dbReference type="ARBA" id="ARBA00023136"/>
    </source>
</evidence>
<gene>
    <name evidence="9" type="ORF">X801_04599</name>
</gene>
<dbReference type="AlphaFoldDB" id="A0A1S8WYM0"/>
<evidence type="ECO:0000313" key="9">
    <source>
        <dbReference type="EMBL" id="OON19530.1"/>
    </source>
</evidence>
<reference evidence="9 10" key="1">
    <citation type="submission" date="2015-03" db="EMBL/GenBank/DDBJ databases">
        <title>Draft genome of the nematode, Opisthorchis viverrini.</title>
        <authorList>
            <person name="Mitreva M."/>
        </authorList>
    </citation>
    <scope>NUCLEOTIDE SEQUENCE [LARGE SCALE GENOMIC DNA]</scope>
    <source>
        <strain evidence="9">Khon Kaen</strain>
    </source>
</reference>
<keyword evidence="10" id="KW-1185">Reference proteome</keyword>
<evidence type="ECO:0008006" key="11">
    <source>
        <dbReference type="Google" id="ProtNLM"/>
    </source>
</evidence>
<protein>
    <recommendedName>
        <fullName evidence="11">Innexin</fullName>
    </recommendedName>
</protein>
<evidence type="ECO:0000256" key="4">
    <source>
        <dbReference type="ARBA" id="ARBA00022692"/>
    </source>
</evidence>
<evidence type="ECO:0000313" key="10">
    <source>
        <dbReference type="Proteomes" id="UP000243686"/>
    </source>
</evidence>
<keyword evidence="6" id="KW-0406">Ion transport</keyword>
<dbReference type="GO" id="GO:0034220">
    <property type="term" value="P:monoatomic ion transmembrane transport"/>
    <property type="evidence" value="ECO:0007669"/>
    <property type="project" value="UniProtKB-KW"/>
</dbReference>
<keyword evidence="7" id="KW-0472">Membrane</keyword>
<evidence type="ECO:0000256" key="6">
    <source>
        <dbReference type="ARBA" id="ARBA00023065"/>
    </source>
</evidence>
<comment type="subcellular location">
    <subcellularLocation>
        <location evidence="1">Cell membrane</location>
        <topology evidence="1">Multi-pass membrane protein</topology>
    </subcellularLocation>
</comment>
<accession>A0A1S8WYM0</accession>
<dbReference type="Proteomes" id="UP000243686">
    <property type="component" value="Unassembled WGS sequence"/>
</dbReference>
<dbReference type="EMBL" id="KV893236">
    <property type="protein sequence ID" value="OON19530.1"/>
    <property type="molecule type" value="Genomic_DNA"/>
</dbReference>
<evidence type="ECO:0000256" key="1">
    <source>
        <dbReference type="ARBA" id="ARBA00004651"/>
    </source>
</evidence>
<dbReference type="Pfam" id="PF00876">
    <property type="entry name" value="Innexin"/>
    <property type="match status" value="1"/>
</dbReference>
<evidence type="ECO:0000256" key="3">
    <source>
        <dbReference type="ARBA" id="ARBA00022475"/>
    </source>
</evidence>